<gene>
    <name evidence="3" type="ORF">AT268_32540</name>
    <name evidence="4" type="ORF">CN357_21365</name>
</gene>
<dbReference type="InterPro" id="IPR001387">
    <property type="entry name" value="Cro/C1-type_HTH"/>
</dbReference>
<dbReference type="Proteomes" id="UP000075476">
    <property type="component" value="Unassembled WGS sequence"/>
</dbReference>
<protein>
    <submittedName>
        <fullName evidence="4">XRE family transcriptional regulator</fullName>
    </submittedName>
</protein>
<evidence type="ECO:0000313" key="5">
    <source>
        <dbReference type="Proteomes" id="UP000075476"/>
    </source>
</evidence>
<dbReference type="PANTHER" id="PTHR46558">
    <property type="entry name" value="TRACRIPTIONAL REGULATORY PROTEIN-RELATED-RELATED"/>
    <property type="match status" value="1"/>
</dbReference>
<dbReference type="Pfam" id="PF01381">
    <property type="entry name" value="HTH_3"/>
    <property type="match status" value="1"/>
</dbReference>
<feature type="domain" description="HTH cro/C1-type" evidence="2">
    <location>
        <begin position="10"/>
        <end position="65"/>
    </location>
</feature>
<keyword evidence="1" id="KW-0238">DNA-binding</keyword>
<reference evidence="4 6" key="2">
    <citation type="submission" date="2017-09" db="EMBL/GenBank/DDBJ databases">
        <title>Large-scale bioinformatics analysis of Bacillus genomes uncovers conserved roles of natural products in bacterial physiology.</title>
        <authorList>
            <consortium name="Agbiome Team Llc"/>
            <person name="Bleich R.M."/>
            <person name="Kirk G.J."/>
            <person name="Santa Maria K.C."/>
            <person name="Allen S.E."/>
            <person name="Farag S."/>
            <person name="Shank E.A."/>
            <person name="Bowers A."/>
        </authorList>
    </citation>
    <scope>NUCLEOTIDE SEQUENCE [LARGE SCALE GENOMIC DNA]</scope>
    <source>
        <strain evidence="4 6">AFS020204</strain>
    </source>
</reference>
<sequence>MPENKIGNRIKEVRVDILDLRQEDFAKLINIAKSMISLYENGRRKPSRETVENISTISGVSADYIMGISDNKYQNEHNMPQSEKELLNTFNKVKLLPLEQQDKIREVIENILILIDLEKKS</sequence>
<dbReference type="AlphaFoldDB" id="A0A9X0MJX0"/>
<evidence type="ECO:0000259" key="2">
    <source>
        <dbReference type="PROSITE" id="PS50943"/>
    </source>
</evidence>
<dbReference type="Gene3D" id="1.10.260.40">
    <property type="entry name" value="lambda repressor-like DNA-binding domains"/>
    <property type="match status" value="1"/>
</dbReference>
<dbReference type="InterPro" id="IPR010982">
    <property type="entry name" value="Lambda_DNA-bd_dom_sf"/>
</dbReference>
<evidence type="ECO:0000313" key="3">
    <source>
        <dbReference type="EMBL" id="KXY51223.1"/>
    </source>
</evidence>
<organism evidence="3 5">
    <name type="scientific">Bacillus cereus</name>
    <dbReference type="NCBI Taxonomy" id="1396"/>
    <lineage>
        <taxon>Bacteria</taxon>
        <taxon>Bacillati</taxon>
        <taxon>Bacillota</taxon>
        <taxon>Bacilli</taxon>
        <taxon>Bacillales</taxon>
        <taxon>Bacillaceae</taxon>
        <taxon>Bacillus</taxon>
        <taxon>Bacillus cereus group</taxon>
    </lineage>
</organism>
<evidence type="ECO:0000256" key="1">
    <source>
        <dbReference type="ARBA" id="ARBA00023125"/>
    </source>
</evidence>
<dbReference type="GO" id="GO:0003677">
    <property type="term" value="F:DNA binding"/>
    <property type="evidence" value="ECO:0007669"/>
    <property type="project" value="UniProtKB-KW"/>
</dbReference>
<name>A0A9X0MJX0_BACCE</name>
<dbReference type="PROSITE" id="PS50943">
    <property type="entry name" value="HTH_CROC1"/>
    <property type="match status" value="1"/>
</dbReference>
<proteinExistence type="predicted"/>
<accession>A0A9X0MJX0</accession>
<dbReference type="CDD" id="cd00093">
    <property type="entry name" value="HTH_XRE"/>
    <property type="match status" value="1"/>
</dbReference>
<dbReference type="EMBL" id="LOMO01000001">
    <property type="protein sequence ID" value="KXY51223.1"/>
    <property type="molecule type" value="Genomic_DNA"/>
</dbReference>
<dbReference type="PANTHER" id="PTHR46558:SF11">
    <property type="entry name" value="HTH-TYPE TRANSCRIPTIONAL REGULATOR XRE"/>
    <property type="match status" value="1"/>
</dbReference>
<dbReference type="EMBL" id="NTSO01000015">
    <property type="protein sequence ID" value="PFF46006.1"/>
    <property type="molecule type" value="Genomic_DNA"/>
</dbReference>
<comment type="caution">
    <text evidence="3">The sequence shown here is derived from an EMBL/GenBank/DDBJ whole genome shotgun (WGS) entry which is preliminary data.</text>
</comment>
<dbReference type="Proteomes" id="UP000220210">
    <property type="component" value="Unassembled WGS sequence"/>
</dbReference>
<evidence type="ECO:0000313" key="4">
    <source>
        <dbReference type="EMBL" id="PFF46006.1"/>
    </source>
</evidence>
<dbReference type="SMART" id="SM00530">
    <property type="entry name" value="HTH_XRE"/>
    <property type="match status" value="1"/>
</dbReference>
<evidence type="ECO:0000313" key="6">
    <source>
        <dbReference type="Proteomes" id="UP000220210"/>
    </source>
</evidence>
<dbReference type="RefSeq" id="WP_061662560.1">
    <property type="nucleotide sequence ID" value="NZ_LOMO01000001.1"/>
</dbReference>
<dbReference type="SUPFAM" id="SSF47413">
    <property type="entry name" value="lambda repressor-like DNA-binding domains"/>
    <property type="match status" value="1"/>
</dbReference>
<reference evidence="3 5" key="1">
    <citation type="submission" date="2015-12" db="EMBL/GenBank/DDBJ databases">
        <title>Bacillus cereus Group isolate.</title>
        <authorList>
            <person name="Kovac J."/>
        </authorList>
    </citation>
    <scope>NUCLEOTIDE SEQUENCE [LARGE SCALE GENOMIC DNA]</scope>
    <source>
        <strain evidence="3 5">FSL K6-0073</strain>
    </source>
</reference>